<evidence type="ECO:0000256" key="8">
    <source>
        <dbReference type="ARBA" id="ARBA00049348"/>
    </source>
</evidence>
<keyword evidence="3 9" id="KW-0963">Cytoplasm</keyword>
<comment type="miscellaneous">
    <text evidence="9">This enzyme catalyzes only one turnover and therefore is not strictly catalytic. According to one definition, an enzyme is a biocatalyst that acts repeatedly and over many reaction cycles.</text>
</comment>
<dbReference type="InterPro" id="IPR008332">
    <property type="entry name" value="MethylG_MeTrfase_N"/>
</dbReference>
<comment type="catalytic activity">
    <reaction evidence="1 9">
        <text>a 4-O-methyl-thymidine in DNA + L-cysteinyl-[protein] = a thymidine in DNA + S-methyl-L-cysteinyl-[protein]</text>
        <dbReference type="Rhea" id="RHEA:53428"/>
        <dbReference type="Rhea" id="RHEA-COMP:10131"/>
        <dbReference type="Rhea" id="RHEA-COMP:10132"/>
        <dbReference type="Rhea" id="RHEA-COMP:13555"/>
        <dbReference type="Rhea" id="RHEA-COMP:13556"/>
        <dbReference type="ChEBI" id="CHEBI:29950"/>
        <dbReference type="ChEBI" id="CHEBI:82612"/>
        <dbReference type="ChEBI" id="CHEBI:137386"/>
        <dbReference type="ChEBI" id="CHEBI:137387"/>
        <dbReference type="EC" id="2.1.1.63"/>
    </reaction>
</comment>
<dbReference type="InterPro" id="IPR023546">
    <property type="entry name" value="MGMT"/>
</dbReference>
<keyword evidence="7 9" id="KW-0234">DNA repair</keyword>
<dbReference type="Pfam" id="PF01035">
    <property type="entry name" value="DNA_binding_1"/>
    <property type="match status" value="1"/>
</dbReference>
<reference evidence="12 13" key="1">
    <citation type="journal article" date="2015" name="Genome Announc.">
        <title>Draft Genome Sequence of Brevibacillus brevis DZQ7, a Plant Growth-Promoting Rhizobacterium with Broad-Spectrum Antimicrobial Activity.</title>
        <authorList>
            <person name="Hou Q."/>
            <person name="Wang C."/>
            <person name="Hou X."/>
            <person name="Xia Z."/>
            <person name="Ye J."/>
            <person name="Liu K."/>
            <person name="Liu H."/>
            <person name="Wang J."/>
            <person name="Guo H."/>
            <person name="Yu X."/>
            <person name="Yang Y."/>
            <person name="Du B."/>
            <person name="Ding Y."/>
        </authorList>
    </citation>
    <scope>NUCLEOTIDE SEQUENCE [LARGE SCALE GENOMIC DNA]</scope>
    <source>
        <strain evidence="12 13">DZQ7</strain>
    </source>
</reference>
<dbReference type="AlphaFoldDB" id="A0A2Z4MKL5"/>
<dbReference type="CDD" id="cd06445">
    <property type="entry name" value="ATase"/>
    <property type="match status" value="1"/>
</dbReference>
<evidence type="ECO:0000256" key="2">
    <source>
        <dbReference type="ARBA" id="ARBA00008711"/>
    </source>
</evidence>
<dbReference type="Proteomes" id="UP000036061">
    <property type="component" value="Chromosome"/>
</dbReference>
<comment type="function">
    <text evidence="9">Involved in the cellular defense against the biological effects of O6-methylguanine (O6-MeG) and O4-methylthymine (O4-MeT) in DNA. Repairs the methylated nucleobase in DNA by stoichiometrically transferring the methyl group to a cysteine residue in the enzyme. This is a suicide reaction: the enzyme is irreversibly inactivated.</text>
</comment>
<dbReference type="Gene3D" id="3.30.160.70">
    <property type="entry name" value="Methylated DNA-protein cysteine methyltransferase domain"/>
    <property type="match status" value="1"/>
</dbReference>
<dbReference type="SUPFAM" id="SSF53155">
    <property type="entry name" value="Methylated DNA-protein cysteine methyltransferase domain"/>
    <property type="match status" value="1"/>
</dbReference>
<feature type="active site" description="Nucleophile; methyl group acceptor" evidence="9">
    <location>
        <position position="128"/>
    </location>
</feature>
<dbReference type="PROSITE" id="PS00374">
    <property type="entry name" value="MGMT"/>
    <property type="match status" value="1"/>
</dbReference>
<evidence type="ECO:0000256" key="9">
    <source>
        <dbReference type="HAMAP-Rule" id="MF_00772"/>
    </source>
</evidence>
<evidence type="ECO:0000256" key="1">
    <source>
        <dbReference type="ARBA" id="ARBA00001286"/>
    </source>
</evidence>
<name>A0A2Z4MKL5_BREBE</name>
<evidence type="ECO:0000256" key="6">
    <source>
        <dbReference type="ARBA" id="ARBA00022763"/>
    </source>
</evidence>
<dbReference type="GO" id="GO:0032259">
    <property type="term" value="P:methylation"/>
    <property type="evidence" value="ECO:0007669"/>
    <property type="project" value="UniProtKB-KW"/>
</dbReference>
<dbReference type="GO" id="GO:0003908">
    <property type="term" value="F:methylated-DNA-[protein]-cysteine S-methyltransferase activity"/>
    <property type="evidence" value="ECO:0007669"/>
    <property type="project" value="UniProtKB-UniRule"/>
</dbReference>
<dbReference type="GO" id="GO:0006307">
    <property type="term" value="P:DNA alkylation repair"/>
    <property type="evidence" value="ECO:0007669"/>
    <property type="project" value="UniProtKB-UniRule"/>
</dbReference>
<comment type="catalytic activity">
    <reaction evidence="8 9">
        <text>a 6-O-methyl-2'-deoxyguanosine in DNA + L-cysteinyl-[protein] = S-methyl-L-cysteinyl-[protein] + a 2'-deoxyguanosine in DNA</text>
        <dbReference type="Rhea" id="RHEA:24000"/>
        <dbReference type="Rhea" id="RHEA-COMP:10131"/>
        <dbReference type="Rhea" id="RHEA-COMP:10132"/>
        <dbReference type="Rhea" id="RHEA-COMP:11367"/>
        <dbReference type="Rhea" id="RHEA-COMP:11368"/>
        <dbReference type="ChEBI" id="CHEBI:29950"/>
        <dbReference type="ChEBI" id="CHEBI:82612"/>
        <dbReference type="ChEBI" id="CHEBI:85445"/>
        <dbReference type="ChEBI" id="CHEBI:85448"/>
        <dbReference type="EC" id="2.1.1.63"/>
    </reaction>
</comment>
<dbReference type="EC" id="2.1.1.63" evidence="9"/>
<protein>
    <recommendedName>
        <fullName evidence="9">Methylated-DNA--protein-cysteine methyltransferase</fullName>
        <ecNumber evidence="9">2.1.1.63</ecNumber>
    </recommendedName>
    <alternativeName>
        <fullName evidence="9">6-O-methylguanine-DNA methyltransferase</fullName>
        <shortName evidence="9">MGMT</shortName>
    </alternativeName>
    <alternativeName>
        <fullName evidence="9">O-6-methylguanine-DNA-alkyltransferase</fullName>
    </alternativeName>
</protein>
<dbReference type="PANTHER" id="PTHR10815:SF13">
    <property type="entry name" value="METHYLATED-DNA--PROTEIN-CYSTEINE METHYLTRANSFERASE"/>
    <property type="match status" value="1"/>
</dbReference>
<dbReference type="InterPro" id="IPR014048">
    <property type="entry name" value="MethylDNA_cys_MeTrfase_DNA-bd"/>
</dbReference>
<evidence type="ECO:0000256" key="5">
    <source>
        <dbReference type="ARBA" id="ARBA00022679"/>
    </source>
</evidence>
<gene>
    <name evidence="12" type="ORF">AB432_019430</name>
</gene>
<dbReference type="InterPro" id="IPR036388">
    <property type="entry name" value="WH-like_DNA-bd_sf"/>
</dbReference>
<feature type="domain" description="Methylated-DNA-[protein]-cysteine S-methyltransferase DNA binding" evidence="10">
    <location>
        <begin position="77"/>
        <end position="156"/>
    </location>
</feature>
<evidence type="ECO:0000256" key="4">
    <source>
        <dbReference type="ARBA" id="ARBA00022603"/>
    </source>
</evidence>
<keyword evidence="5 9" id="KW-0808">Transferase</keyword>
<evidence type="ECO:0000256" key="7">
    <source>
        <dbReference type="ARBA" id="ARBA00023204"/>
    </source>
</evidence>
<evidence type="ECO:0000313" key="13">
    <source>
        <dbReference type="Proteomes" id="UP000036061"/>
    </source>
</evidence>
<organism evidence="12 13">
    <name type="scientific">Brevibacillus brevis</name>
    <name type="common">Bacillus brevis</name>
    <dbReference type="NCBI Taxonomy" id="1393"/>
    <lineage>
        <taxon>Bacteria</taxon>
        <taxon>Bacillati</taxon>
        <taxon>Bacillota</taxon>
        <taxon>Bacilli</taxon>
        <taxon>Bacillales</taxon>
        <taxon>Paenibacillaceae</taxon>
        <taxon>Brevibacillus</taxon>
    </lineage>
</organism>
<dbReference type="PANTHER" id="PTHR10815">
    <property type="entry name" value="METHYLATED-DNA--PROTEIN-CYSTEINE METHYLTRANSFERASE"/>
    <property type="match status" value="1"/>
</dbReference>
<dbReference type="InterPro" id="IPR036217">
    <property type="entry name" value="MethylDNA_cys_MeTrfase_DNAb"/>
</dbReference>
<feature type="domain" description="Methylguanine DNA methyltransferase ribonuclease-like" evidence="11">
    <location>
        <begin position="9"/>
        <end position="71"/>
    </location>
</feature>
<evidence type="ECO:0000313" key="12">
    <source>
        <dbReference type="EMBL" id="AWX57086.1"/>
    </source>
</evidence>
<dbReference type="Pfam" id="PF02870">
    <property type="entry name" value="Methyltransf_1N"/>
    <property type="match status" value="1"/>
</dbReference>
<dbReference type="NCBIfam" id="TIGR00589">
    <property type="entry name" value="ogt"/>
    <property type="match status" value="1"/>
</dbReference>
<dbReference type="Gene3D" id="1.10.10.10">
    <property type="entry name" value="Winged helix-like DNA-binding domain superfamily/Winged helix DNA-binding domain"/>
    <property type="match status" value="1"/>
</dbReference>
<evidence type="ECO:0000259" key="10">
    <source>
        <dbReference type="Pfam" id="PF01035"/>
    </source>
</evidence>
<comment type="similarity">
    <text evidence="2 9">Belongs to the MGMT family.</text>
</comment>
<proteinExistence type="inferred from homology"/>
<dbReference type="RefSeq" id="WP_048033677.1">
    <property type="nucleotide sequence ID" value="NZ_CP030117.1"/>
</dbReference>
<dbReference type="InterPro" id="IPR036631">
    <property type="entry name" value="MGMT_N_sf"/>
</dbReference>
<evidence type="ECO:0000259" key="11">
    <source>
        <dbReference type="Pfam" id="PF02870"/>
    </source>
</evidence>
<evidence type="ECO:0000256" key="3">
    <source>
        <dbReference type="ARBA" id="ARBA00022490"/>
    </source>
</evidence>
<accession>A0A2Z4MKL5</accession>
<comment type="subcellular location">
    <subcellularLocation>
        <location evidence="9">Cytoplasm</location>
    </subcellularLocation>
</comment>
<sequence length="163" mass="18387">MERLQTIDYVSPLGILEISGTEDGVCSIMFTDRDEPILLEQEDKCLEPLLVCRQQLDEYFSGERQSFSVPLCMKGTDFQKTVWHTLTTLPYAHKITYTELAALIGKENAVRAVGNANGKNRLNIIVPCHRIIGANGSLTGYSGGLWRKEWLLAHEQCSQNREK</sequence>
<dbReference type="InterPro" id="IPR001497">
    <property type="entry name" value="MethylDNA_cys_MeTrfase_AS"/>
</dbReference>
<dbReference type="EMBL" id="CP030117">
    <property type="protein sequence ID" value="AWX57086.1"/>
    <property type="molecule type" value="Genomic_DNA"/>
</dbReference>
<dbReference type="GO" id="GO:0005737">
    <property type="term" value="C:cytoplasm"/>
    <property type="evidence" value="ECO:0007669"/>
    <property type="project" value="UniProtKB-SubCell"/>
</dbReference>
<keyword evidence="4 9" id="KW-0489">Methyltransferase</keyword>
<dbReference type="FunFam" id="1.10.10.10:FF:000214">
    <property type="entry name" value="Methylated-DNA--protein-cysteine methyltransferase"/>
    <property type="match status" value="1"/>
</dbReference>
<keyword evidence="6 9" id="KW-0227">DNA damage</keyword>
<dbReference type="SUPFAM" id="SSF46767">
    <property type="entry name" value="Methylated DNA-protein cysteine methyltransferase, C-terminal domain"/>
    <property type="match status" value="1"/>
</dbReference>
<dbReference type="HAMAP" id="MF_00772">
    <property type="entry name" value="OGT"/>
    <property type="match status" value="1"/>
</dbReference>